<evidence type="ECO:0000313" key="4">
    <source>
        <dbReference type="EMBL" id="CAE6533978.1"/>
    </source>
</evidence>
<keyword evidence="1" id="KW-0347">Helicase</keyword>
<evidence type="ECO:0000259" key="3">
    <source>
        <dbReference type="SMART" id="SM00382"/>
    </source>
</evidence>
<dbReference type="GO" id="GO:0005524">
    <property type="term" value="F:ATP binding"/>
    <property type="evidence" value="ECO:0007669"/>
    <property type="project" value="UniProtKB-KW"/>
</dbReference>
<gene>
    <name evidence="4" type="ORF">RDB_LOCUS174110</name>
</gene>
<comment type="catalytic activity">
    <reaction evidence="1">
        <text>ATP + H2O = ADP + phosphate + H(+)</text>
        <dbReference type="Rhea" id="RHEA:13065"/>
        <dbReference type="ChEBI" id="CHEBI:15377"/>
        <dbReference type="ChEBI" id="CHEBI:15378"/>
        <dbReference type="ChEBI" id="CHEBI:30616"/>
        <dbReference type="ChEBI" id="CHEBI:43474"/>
        <dbReference type="ChEBI" id="CHEBI:456216"/>
        <dbReference type="EC" id="5.6.2.3"/>
    </reaction>
</comment>
<dbReference type="SUPFAM" id="SSF52540">
    <property type="entry name" value="P-loop containing nucleoside triphosphate hydrolases"/>
    <property type="match status" value="2"/>
</dbReference>
<dbReference type="AlphaFoldDB" id="A0A8H3DJY6"/>
<comment type="cofactor">
    <cofactor evidence="1">
        <name>Mg(2+)</name>
        <dbReference type="ChEBI" id="CHEBI:18420"/>
    </cofactor>
</comment>
<keyword evidence="1" id="KW-0227">DNA damage</keyword>
<dbReference type="CDD" id="cd18809">
    <property type="entry name" value="SF1_C_RecD"/>
    <property type="match status" value="1"/>
</dbReference>
<dbReference type="GO" id="GO:0000723">
    <property type="term" value="P:telomere maintenance"/>
    <property type="evidence" value="ECO:0007669"/>
    <property type="project" value="InterPro"/>
</dbReference>
<evidence type="ECO:0000256" key="2">
    <source>
        <dbReference type="SAM" id="MobiDB-lite"/>
    </source>
</evidence>
<dbReference type="Pfam" id="PF05970">
    <property type="entry name" value="PIF1"/>
    <property type="match status" value="1"/>
</dbReference>
<name>A0A8H3DJY6_9AGAM</name>
<comment type="similarity">
    <text evidence="1">Belongs to the helicase family.</text>
</comment>
<dbReference type="CDD" id="cd18037">
    <property type="entry name" value="DEXSc_Pif1_like"/>
    <property type="match status" value="1"/>
</dbReference>
<dbReference type="GO" id="GO:0016787">
    <property type="term" value="F:hydrolase activity"/>
    <property type="evidence" value="ECO:0007669"/>
    <property type="project" value="UniProtKB-KW"/>
</dbReference>
<feature type="domain" description="AAA+ ATPase" evidence="3">
    <location>
        <begin position="76"/>
        <end position="230"/>
    </location>
</feature>
<organism evidence="4 5">
    <name type="scientific">Rhizoctonia solani</name>
    <dbReference type="NCBI Taxonomy" id="456999"/>
    <lineage>
        <taxon>Eukaryota</taxon>
        <taxon>Fungi</taxon>
        <taxon>Dikarya</taxon>
        <taxon>Basidiomycota</taxon>
        <taxon>Agaricomycotina</taxon>
        <taxon>Agaricomycetes</taxon>
        <taxon>Cantharellales</taxon>
        <taxon>Ceratobasidiaceae</taxon>
        <taxon>Rhizoctonia</taxon>
    </lineage>
</organism>
<dbReference type="InterPro" id="IPR010285">
    <property type="entry name" value="DNA_helicase_pif1-like_DEAD"/>
</dbReference>
<feature type="region of interest" description="Disordered" evidence="2">
    <location>
        <begin position="326"/>
        <end position="345"/>
    </location>
</feature>
<dbReference type="GO" id="GO:0006310">
    <property type="term" value="P:DNA recombination"/>
    <property type="evidence" value="ECO:0007669"/>
    <property type="project" value="UniProtKB-KW"/>
</dbReference>
<dbReference type="SMART" id="SM00382">
    <property type="entry name" value="AAA"/>
    <property type="match status" value="1"/>
</dbReference>
<feature type="compositionally biased region" description="Basic residues" evidence="2">
    <location>
        <begin position="328"/>
        <end position="338"/>
    </location>
</feature>
<sequence length="568" mass="63551">MHSLYVLVSRRSTPLWARYNHWQARAPSRYHPPLHNPIPAVQSEAEHAIPPLSVQPIPNVDSLSQEQKYILGMALARKSLFFTGSAGTGKSFLLKKIIETLRQRGIKVAVTASTGLAALNVGGETLHSFAEGVGQGNQHASLLIKKAQYSKNVERWQSTQVLVIDEISMVEAQWFDVLSNIGKVLRNDPKPFGGMQVLIICGDFFQLPPVTEQSFIDNGIPTRFAFEAVDWDWAVPNKFKLTRVFRQHDPMLVKMLEDMRIGEVSPASVRLLNTLSREVEYSDGIKPVELSPLRILADSSNQRQMKMLPGISLVYQAQDSFAEFVGRNRSRSRGRSRSRQAMTPERGMLLLDKMAMLRIELKVGAQVMCTKNLRGTNIVNGSIGKIVDFMTPAEARQSKYIIQTIPSDNPNWDPSSLESYQEAPGTPYEPLRIRDLGFPRPTIETEGREWPVVQFDEGTTLLVTPMLFTAENATGETEACRVQIPLILAWALTVHKAQGQTLPRVKVDLLGTFAPGQAYVGISRCKTLEGLEVLNFSPGIVFAHPSYYIFAWYYEQLSALIDLLSDQI</sequence>
<dbReference type="PANTHER" id="PTHR47642">
    <property type="entry name" value="ATP-DEPENDENT DNA HELICASE"/>
    <property type="match status" value="1"/>
</dbReference>
<dbReference type="GO" id="GO:0006281">
    <property type="term" value="P:DNA repair"/>
    <property type="evidence" value="ECO:0007669"/>
    <property type="project" value="UniProtKB-KW"/>
</dbReference>
<proteinExistence type="inferred from homology"/>
<dbReference type="Gene3D" id="3.40.50.300">
    <property type="entry name" value="P-loop containing nucleotide triphosphate hydrolases"/>
    <property type="match status" value="1"/>
</dbReference>
<keyword evidence="1" id="KW-0378">Hydrolase</keyword>
<dbReference type="EC" id="5.6.2.3" evidence="1"/>
<dbReference type="InterPro" id="IPR027417">
    <property type="entry name" value="P-loop_NTPase"/>
</dbReference>
<evidence type="ECO:0000256" key="1">
    <source>
        <dbReference type="RuleBase" id="RU363044"/>
    </source>
</evidence>
<evidence type="ECO:0000313" key="5">
    <source>
        <dbReference type="Proteomes" id="UP000663853"/>
    </source>
</evidence>
<dbReference type="InterPro" id="IPR003593">
    <property type="entry name" value="AAA+_ATPase"/>
</dbReference>
<comment type="caution">
    <text evidence="4">The sequence shown here is derived from an EMBL/GenBank/DDBJ whole genome shotgun (WGS) entry which is preliminary data.</text>
</comment>
<dbReference type="InterPro" id="IPR051055">
    <property type="entry name" value="PIF1_helicase"/>
</dbReference>
<reference evidence="4" key="1">
    <citation type="submission" date="2021-01" db="EMBL/GenBank/DDBJ databases">
        <authorList>
            <person name="Kaushik A."/>
        </authorList>
    </citation>
    <scope>NUCLEOTIDE SEQUENCE</scope>
    <source>
        <strain evidence="4">AG6-10EEA</strain>
    </source>
</reference>
<dbReference type="GO" id="GO:0043139">
    <property type="term" value="F:5'-3' DNA helicase activity"/>
    <property type="evidence" value="ECO:0007669"/>
    <property type="project" value="UniProtKB-EC"/>
</dbReference>
<accession>A0A8H3DJY6</accession>
<keyword evidence="1" id="KW-0547">Nucleotide-binding</keyword>
<keyword evidence="1" id="KW-0233">DNA recombination</keyword>
<dbReference type="EMBL" id="CAJMXA010004084">
    <property type="protein sequence ID" value="CAE6533978.1"/>
    <property type="molecule type" value="Genomic_DNA"/>
</dbReference>
<dbReference type="PANTHER" id="PTHR47642:SF5">
    <property type="entry name" value="ATP-DEPENDENT DNA HELICASE"/>
    <property type="match status" value="1"/>
</dbReference>
<keyword evidence="1" id="KW-0067">ATP-binding</keyword>
<protein>
    <recommendedName>
        <fullName evidence="1">ATP-dependent DNA helicase</fullName>
        <ecNumber evidence="1">5.6.2.3</ecNumber>
    </recommendedName>
</protein>
<dbReference type="Proteomes" id="UP000663853">
    <property type="component" value="Unassembled WGS sequence"/>
</dbReference>
<keyword evidence="1" id="KW-0234">DNA repair</keyword>